<feature type="transmembrane region" description="Helical" evidence="5">
    <location>
        <begin position="367"/>
        <end position="385"/>
    </location>
</feature>
<keyword evidence="2 5" id="KW-0812">Transmembrane</keyword>
<evidence type="ECO:0000256" key="3">
    <source>
        <dbReference type="ARBA" id="ARBA00022989"/>
    </source>
</evidence>
<dbReference type="GO" id="GO:0016020">
    <property type="term" value="C:membrane"/>
    <property type="evidence" value="ECO:0007669"/>
    <property type="project" value="UniProtKB-SubCell"/>
</dbReference>
<evidence type="ECO:0000256" key="2">
    <source>
        <dbReference type="ARBA" id="ARBA00022692"/>
    </source>
</evidence>
<feature type="transmembrane region" description="Helical" evidence="5">
    <location>
        <begin position="456"/>
        <end position="476"/>
    </location>
</feature>
<name>A0AAJ6QV97_9ACAR</name>
<reference evidence="8" key="1">
    <citation type="submission" date="2025-08" db="UniProtKB">
        <authorList>
            <consortium name="RefSeq"/>
        </authorList>
    </citation>
    <scope>IDENTIFICATION</scope>
</reference>
<dbReference type="RefSeq" id="XP_003745041.1">
    <property type="nucleotide sequence ID" value="XM_003744993.2"/>
</dbReference>
<feature type="transmembrane region" description="Helical" evidence="5">
    <location>
        <begin position="136"/>
        <end position="165"/>
    </location>
</feature>
<keyword evidence="3 5" id="KW-1133">Transmembrane helix</keyword>
<evidence type="ECO:0000313" key="8">
    <source>
        <dbReference type="RefSeq" id="XP_003745041.1"/>
    </source>
</evidence>
<evidence type="ECO:0000259" key="6">
    <source>
        <dbReference type="PROSITE" id="PS50850"/>
    </source>
</evidence>
<dbReference type="Pfam" id="PF00083">
    <property type="entry name" value="Sugar_tr"/>
    <property type="match status" value="1"/>
</dbReference>
<evidence type="ECO:0000256" key="1">
    <source>
        <dbReference type="ARBA" id="ARBA00004141"/>
    </source>
</evidence>
<dbReference type="GeneID" id="100909226"/>
<evidence type="ECO:0000256" key="5">
    <source>
        <dbReference type="SAM" id="Phobius"/>
    </source>
</evidence>
<dbReference type="KEGG" id="goe:100909226"/>
<accession>A0AAJ6QV97</accession>
<feature type="transmembrane region" description="Helical" evidence="5">
    <location>
        <begin position="12"/>
        <end position="35"/>
    </location>
</feature>
<dbReference type="AlphaFoldDB" id="A0AAJ6QV97"/>
<feature type="transmembrane region" description="Helical" evidence="5">
    <location>
        <begin position="300"/>
        <end position="327"/>
    </location>
</feature>
<evidence type="ECO:0000256" key="4">
    <source>
        <dbReference type="ARBA" id="ARBA00023136"/>
    </source>
</evidence>
<feature type="transmembrane region" description="Helical" evidence="5">
    <location>
        <begin position="339"/>
        <end position="360"/>
    </location>
</feature>
<keyword evidence="7" id="KW-1185">Reference proteome</keyword>
<dbReference type="GO" id="GO:0022857">
    <property type="term" value="F:transmembrane transporter activity"/>
    <property type="evidence" value="ECO:0007669"/>
    <property type="project" value="InterPro"/>
</dbReference>
<dbReference type="PROSITE" id="PS50850">
    <property type="entry name" value="MFS"/>
    <property type="match status" value="1"/>
</dbReference>
<keyword evidence="4 5" id="KW-0472">Membrane</keyword>
<proteinExistence type="predicted"/>
<dbReference type="PANTHER" id="PTHR24064">
    <property type="entry name" value="SOLUTE CARRIER FAMILY 22 MEMBER"/>
    <property type="match status" value="1"/>
</dbReference>
<dbReference type="Gene3D" id="1.20.1250.20">
    <property type="entry name" value="MFS general substrate transporter like domains"/>
    <property type="match status" value="1"/>
</dbReference>
<protein>
    <submittedName>
        <fullName evidence="8">Organic cation transporter protein</fullName>
    </submittedName>
</protein>
<feature type="transmembrane region" description="Helical" evidence="5">
    <location>
        <begin position="198"/>
        <end position="214"/>
    </location>
</feature>
<sequence length="510" mass="57705">MERVLDKLGPWHIPVVLLALTSSIPYGFFVMSLSYMAPRMSYWCKPPPNINDSLWMKLNEGVDLRCEFWKDNSTQKCHEWEYDHTEHESTLLEQWNAVCDQDWMLATAQSTIMFGALIGCFVFSHLSDWYGRRTSYLASLFVIITCGFGISYTTNFWMFCFLRLVMATGHGGKRASSALYTESVGATHRAMVTVGQDFGWCLGLLIIPIITYHVRDWVLIQRIIILPEFIFVVLACLVDESPKWLLSAGKYDECRALLAKIVKRNGIDRDEDVDIDAIMEESKTSLMLEKRSRKGTLIDLVRGWTICKLSISCWGQYAVIILLYYHMMYFIVDIGSDPYMGVVYMALLEIPTTAASWWVVRTFRRKPVYLWSYLLAIFSGIALLFSTEDSVMMRMVLANLGKMASMFLFNGLLVHVSECFPTKVRSVALGTSAMASRVGAMAAPFLKQIGIATAPWVPICVTISLCIVALLLSLLLPETFGKKLPDTFYEAKQMTRQSSASKGKSLLPPS</sequence>
<dbReference type="InterPro" id="IPR020846">
    <property type="entry name" value="MFS_dom"/>
</dbReference>
<gene>
    <name evidence="8" type="primary">LOC100909226</name>
</gene>
<dbReference type="InterPro" id="IPR036259">
    <property type="entry name" value="MFS_trans_sf"/>
</dbReference>
<dbReference type="Proteomes" id="UP000694867">
    <property type="component" value="Unplaced"/>
</dbReference>
<dbReference type="InterPro" id="IPR005828">
    <property type="entry name" value="MFS_sugar_transport-like"/>
</dbReference>
<comment type="subcellular location">
    <subcellularLocation>
        <location evidence="1">Membrane</location>
        <topology evidence="1">Multi-pass membrane protein</topology>
    </subcellularLocation>
</comment>
<dbReference type="SUPFAM" id="SSF103473">
    <property type="entry name" value="MFS general substrate transporter"/>
    <property type="match status" value="1"/>
</dbReference>
<organism evidence="7 8">
    <name type="scientific">Galendromus occidentalis</name>
    <name type="common">western predatory mite</name>
    <dbReference type="NCBI Taxonomy" id="34638"/>
    <lineage>
        <taxon>Eukaryota</taxon>
        <taxon>Metazoa</taxon>
        <taxon>Ecdysozoa</taxon>
        <taxon>Arthropoda</taxon>
        <taxon>Chelicerata</taxon>
        <taxon>Arachnida</taxon>
        <taxon>Acari</taxon>
        <taxon>Parasitiformes</taxon>
        <taxon>Mesostigmata</taxon>
        <taxon>Gamasina</taxon>
        <taxon>Phytoseioidea</taxon>
        <taxon>Phytoseiidae</taxon>
        <taxon>Typhlodrominae</taxon>
        <taxon>Galendromus</taxon>
    </lineage>
</organism>
<feature type="transmembrane region" description="Helical" evidence="5">
    <location>
        <begin position="103"/>
        <end position="124"/>
    </location>
</feature>
<feature type="domain" description="Major facilitator superfamily (MFS) profile" evidence="6">
    <location>
        <begin position="15"/>
        <end position="481"/>
    </location>
</feature>
<evidence type="ECO:0000313" key="7">
    <source>
        <dbReference type="Proteomes" id="UP000694867"/>
    </source>
</evidence>